<gene>
    <name evidence="9" type="ORF">Bca52824_059981</name>
</gene>
<dbReference type="GO" id="GO:0006952">
    <property type="term" value="P:defense response"/>
    <property type="evidence" value="ECO:0007669"/>
    <property type="project" value="UniProtKB-KW"/>
</dbReference>
<keyword evidence="2" id="KW-0433">Leucine-rich repeat</keyword>
<dbReference type="Gene3D" id="1.10.8.430">
    <property type="entry name" value="Helical domain of apoptotic protease-activating factors"/>
    <property type="match status" value="1"/>
</dbReference>
<protein>
    <recommendedName>
        <fullName evidence="1">ADP-ribosyl cyclase/cyclic ADP-ribose hydrolase</fullName>
        <ecNumber evidence="1">3.2.2.6</ecNumber>
    </recommendedName>
</protein>
<keyword evidence="4" id="KW-0378">Hydrolase</keyword>
<dbReference type="Gene3D" id="3.40.50.10140">
    <property type="entry name" value="Toll/interleukin-1 receptor homology (TIR) domain"/>
    <property type="match status" value="1"/>
</dbReference>
<dbReference type="FunFam" id="1.10.8.430:FF:000002">
    <property type="entry name" value="Disease resistance protein (TIR-NBS-LRR class)"/>
    <property type="match status" value="1"/>
</dbReference>
<dbReference type="Gene3D" id="3.80.10.10">
    <property type="entry name" value="Ribonuclease Inhibitor"/>
    <property type="match status" value="2"/>
</dbReference>
<proteinExistence type="predicted"/>
<evidence type="ECO:0000256" key="2">
    <source>
        <dbReference type="ARBA" id="ARBA00022614"/>
    </source>
</evidence>
<dbReference type="InterPro" id="IPR027417">
    <property type="entry name" value="P-loop_NTPase"/>
</dbReference>
<dbReference type="AlphaFoldDB" id="A0A8X7UH67"/>
<dbReference type="Pfam" id="PF23282">
    <property type="entry name" value="WHD_ROQ1"/>
    <property type="match status" value="1"/>
</dbReference>
<dbReference type="InterPro" id="IPR036390">
    <property type="entry name" value="WH_DNA-bd_sf"/>
</dbReference>
<dbReference type="InterPro" id="IPR002182">
    <property type="entry name" value="NB-ARC"/>
</dbReference>
<evidence type="ECO:0000313" key="9">
    <source>
        <dbReference type="EMBL" id="KAG2277426.1"/>
    </source>
</evidence>
<dbReference type="GO" id="GO:0061809">
    <property type="term" value="F:NAD+ nucleosidase activity, cyclic ADP-ribose generating"/>
    <property type="evidence" value="ECO:0007669"/>
    <property type="project" value="UniProtKB-EC"/>
</dbReference>
<evidence type="ECO:0000256" key="6">
    <source>
        <dbReference type="ARBA" id="ARBA00023027"/>
    </source>
</evidence>
<keyword evidence="10" id="KW-1185">Reference proteome</keyword>
<evidence type="ECO:0000256" key="5">
    <source>
        <dbReference type="ARBA" id="ARBA00022821"/>
    </source>
</evidence>
<comment type="caution">
    <text evidence="9">The sequence shown here is derived from an EMBL/GenBank/DDBJ whole genome shotgun (WGS) entry which is preliminary data.</text>
</comment>
<evidence type="ECO:0000256" key="7">
    <source>
        <dbReference type="ARBA" id="ARBA00047304"/>
    </source>
</evidence>
<dbReference type="EMBL" id="JAAMPC010000012">
    <property type="protein sequence ID" value="KAG2277426.1"/>
    <property type="molecule type" value="Genomic_DNA"/>
</dbReference>
<evidence type="ECO:0000313" key="10">
    <source>
        <dbReference type="Proteomes" id="UP000886595"/>
    </source>
</evidence>
<evidence type="ECO:0000259" key="8">
    <source>
        <dbReference type="PROSITE" id="PS50104"/>
    </source>
</evidence>
<evidence type="ECO:0000256" key="1">
    <source>
        <dbReference type="ARBA" id="ARBA00011982"/>
    </source>
</evidence>
<keyword evidence="5" id="KW-0611">Plant defense</keyword>
<name>A0A8X7UH67_BRACI</name>
<dbReference type="Gene3D" id="3.40.50.300">
    <property type="entry name" value="P-loop containing nucleotide triphosphate hydrolases"/>
    <property type="match status" value="1"/>
</dbReference>
<reference evidence="9 10" key="1">
    <citation type="submission" date="2020-02" db="EMBL/GenBank/DDBJ databases">
        <authorList>
            <person name="Ma Q."/>
            <person name="Huang Y."/>
            <person name="Song X."/>
            <person name="Pei D."/>
        </authorList>
    </citation>
    <scope>NUCLEOTIDE SEQUENCE [LARGE SCALE GENOMIC DNA]</scope>
    <source>
        <strain evidence="9">Sxm20200214</strain>
        <tissue evidence="9">Leaf</tissue>
    </source>
</reference>
<dbReference type="FunFam" id="3.40.50.10140:FF:000007">
    <property type="entry name" value="Disease resistance protein (TIR-NBS-LRR class)"/>
    <property type="match status" value="1"/>
</dbReference>
<dbReference type="GO" id="GO:0043531">
    <property type="term" value="F:ADP binding"/>
    <property type="evidence" value="ECO:0007669"/>
    <property type="project" value="InterPro"/>
</dbReference>
<evidence type="ECO:0000256" key="4">
    <source>
        <dbReference type="ARBA" id="ARBA00022801"/>
    </source>
</evidence>
<dbReference type="SMART" id="SM00255">
    <property type="entry name" value="TIR"/>
    <property type="match status" value="1"/>
</dbReference>
<dbReference type="InterPro" id="IPR000157">
    <property type="entry name" value="TIR_dom"/>
</dbReference>
<dbReference type="InterPro" id="IPR044974">
    <property type="entry name" value="Disease_R_plants"/>
</dbReference>
<dbReference type="SUPFAM" id="SSF46785">
    <property type="entry name" value="Winged helix' DNA-binding domain"/>
    <property type="match status" value="1"/>
</dbReference>
<dbReference type="SUPFAM" id="SSF52540">
    <property type="entry name" value="P-loop containing nucleoside triphosphate hydrolases"/>
    <property type="match status" value="1"/>
</dbReference>
<feature type="domain" description="TIR" evidence="8">
    <location>
        <begin position="12"/>
        <end position="176"/>
    </location>
</feature>
<dbReference type="PROSITE" id="PS50104">
    <property type="entry name" value="TIR"/>
    <property type="match status" value="1"/>
</dbReference>
<keyword evidence="3" id="KW-0677">Repeat</keyword>
<dbReference type="OrthoDB" id="1936883at2759"/>
<sequence length="948" mass="107580">MASSSSFTSRNYSYNVLASFHGPDVRKTLLSHIREQFTHSGITMFDDQEIVRSATIAPSLTKAIRESRISIVILSKNYASASWCLNELVEILERKKAMGQIVMTIFYGVDPSDVRKQTGEFGIAFNETCASKTDEERQKWSKALNDVGNIAGEDFLRWSNEAKMIKKIARNVSDKLNATQSRDFDGMVGLEPHLREMESLLDFDDDGVKVTTIARAVHSLHSYRFQLTCFVDNLRGSHPISFDEYGLKLRLEEEFLSNILKQDGIRICHLGVIEERLHDQRVLVVLDDVNNIKQLEALAGDISWFGPGSRVVVTTENKDLLHQHGINNTYHVGFPSTGKALEILCGYAFRNSYPHDGFQELALKVTDLCGNLPLGLRVVGSSLRGKKENEWEHVMKRLESVLDRDIEEVLRVGYESLDENEQTLFLHIAVFFNYENGNLVKTMFAESDLDVKYGLKVLENRSLIELYNKKETINMHRLLQQVGIKAIHKQEPWKRRILIDAAEIRDVLELAKPLTNLKEIDLQRSFQLNELPDLSNATNLKGLYLSYCQSLVELPPSCSSLDKLKDLWMDHCTNLQVIPAHMKLASLKRVSMKGCSRLRHIPFMSTNIRQMDISETAVEDVPASTSICARPMDYSMIGCQKLKEITHLPLYVTELDLRKSSVEKIPDCIKDLRLLLKLKISGCRKLTSVPELPSQLMLLSANDCESLEEVASPFQNPNANMSFTNCFRLRQQAIIQQWFCLGSAFLPGRQVPPEFDHRARGSSLTIPDSSFTRFKVCLVLLPNHQIKEDRSSQLLCRRVVNGDLANSDDKSFNFNLSRCRAEHLFIFPSGLFEEDEGLPQVHREIVFEFSSKYNDFDVVECGAKFLTDENSYESESDQAATTIASFMGAMNVDPTPIIASLMRYESIMAEQSNERATVQLFIVNVDNQHTTSCCRNISSLINSVYSRN</sequence>
<accession>A0A8X7UH67</accession>
<dbReference type="PANTHER" id="PTHR11017">
    <property type="entry name" value="LEUCINE-RICH REPEAT-CONTAINING PROTEIN"/>
    <property type="match status" value="1"/>
</dbReference>
<evidence type="ECO:0000256" key="3">
    <source>
        <dbReference type="ARBA" id="ARBA00022737"/>
    </source>
</evidence>
<dbReference type="InterPro" id="IPR042197">
    <property type="entry name" value="Apaf_helical"/>
</dbReference>
<comment type="catalytic activity">
    <reaction evidence="7">
        <text>NAD(+) + H2O = ADP-D-ribose + nicotinamide + H(+)</text>
        <dbReference type="Rhea" id="RHEA:16301"/>
        <dbReference type="ChEBI" id="CHEBI:15377"/>
        <dbReference type="ChEBI" id="CHEBI:15378"/>
        <dbReference type="ChEBI" id="CHEBI:17154"/>
        <dbReference type="ChEBI" id="CHEBI:57540"/>
        <dbReference type="ChEBI" id="CHEBI:57967"/>
        <dbReference type="EC" id="3.2.2.6"/>
    </reaction>
    <physiologicalReaction direction="left-to-right" evidence="7">
        <dbReference type="Rhea" id="RHEA:16302"/>
    </physiologicalReaction>
</comment>
<dbReference type="InterPro" id="IPR058192">
    <property type="entry name" value="WHD_ROQ1-like"/>
</dbReference>
<dbReference type="PRINTS" id="PR00364">
    <property type="entry name" value="DISEASERSIST"/>
</dbReference>
<dbReference type="SUPFAM" id="SSF52200">
    <property type="entry name" value="Toll/Interleukin receptor TIR domain"/>
    <property type="match status" value="1"/>
</dbReference>
<dbReference type="Pfam" id="PF00931">
    <property type="entry name" value="NB-ARC"/>
    <property type="match status" value="1"/>
</dbReference>
<keyword evidence="6" id="KW-0520">NAD</keyword>
<dbReference type="Pfam" id="PF01582">
    <property type="entry name" value="TIR"/>
    <property type="match status" value="1"/>
</dbReference>
<dbReference type="InterPro" id="IPR035897">
    <property type="entry name" value="Toll_tir_struct_dom_sf"/>
</dbReference>
<dbReference type="GO" id="GO:0007165">
    <property type="term" value="P:signal transduction"/>
    <property type="evidence" value="ECO:0007669"/>
    <property type="project" value="InterPro"/>
</dbReference>
<dbReference type="SUPFAM" id="SSF52058">
    <property type="entry name" value="L domain-like"/>
    <property type="match status" value="1"/>
</dbReference>
<organism evidence="9 10">
    <name type="scientific">Brassica carinata</name>
    <name type="common">Ethiopian mustard</name>
    <name type="synonym">Abyssinian cabbage</name>
    <dbReference type="NCBI Taxonomy" id="52824"/>
    <lineage>
        <taxon>Eukaryota</taxon>
        <taxon>Viridiplantae</taxon>
        <taxon>Streptophyta</taxon>
        <taxon>Embryophyta</taxon>
        <taxon>Tracheophyta</taxon>
        <taxon>Spermatophyta</taxon>
        <taxon>Magnoliopsida</taxon>
        <taxon>eudicotyledons</taxon>
        <taxon>Gunneridae</taxon>
        <taxon>Pentapetalae</taxon>
        <taxon>rosids</taxon>
        <taxon>malvids</taxon>
        <taxon>Brassicales</taxon>
        <taxon>Brassicaceae</taxon>
        <taxon>Brassiceae</taxon>
        <taxon>Brassica</taxon>
    </lineage>
</organism>
<dbReference type="EC" id="3.2.2.6" evidence="1"/>
<dbReference type="PANTHER" id="PTHR11017:SF418">
    <property type="entry name" value="DISEASE RESISTANCE PROTEIN (TIR-NBS-LRR CLASS) FAMILY-RELATED"/>
    <property type="match status" value="1"/>
</dbReference>
<dbReference type="Proteomes" id="UP000886595">
    <property type="component" value="Unassembled WGS sequence"/>
</dbReference>
<dbReference type="InterPro" id="IPR032675">
    <property type="entry name" value="LRR_dom_sf"/>
</dbReference>